<evidence type="ECO:0000256" key="10">
    <source>
        <dbReference type="ARBA" id="ARBA00022842"/>
    </source>
</evidence>
<dbReference type="PANTHER" id="PTHR11236:SF48">
    <property type="entry name" value="ISOCHORISMATE SYNTHASE MENF"/>
    <property type="match status" value="1"/>
</dbReference>
<evidence type="ECO:0000313" key="18">
    <source>
        <dbReference type="EMBL" id="KPJ65620.1"/>
    </source>
</evidence>
<name>A0A0S7XTE3_UNCSA</name>
<dbReference type="InterPro" id="IPR005256">
    <property type="entry name" value="Anth_synth_I_PabB"/>
</dbReference>
<accession>A0A0S7XTE3</accession>
<comment type="pathway">
    <text evidence="2 15">Amino-acid biosynthesis; L-tryptophan biosynthesis; L-tryptophan from chorismate: step 1/5.</text>
</comment>
<dbReference type="GO" id="GO:0046872">
    <property type="term" value="F:metal ion binding"/>
    <property type="evidence" value="ECO:0007669"/>
    <property type="project" value="UniProtKB-KW"/>
</dbReference>
<evidence type="ECO:0000256" key="12">
    <source>
        <dbReference type="ARBA" id="ARBA00023239"/>
    </source>
</evidence>
<dbReference type="AlphaFoldDB" id="A0A0S7XTE3"/>
<comment type="similarity">
    <text evidence="3 15">Belongs to the anthranilate synthase component I family.</text>
</comment>
<dbReference type="Pfam" id="PF04715">
    <property type="entry name" value="Anth_synt_I_N"/>
    <property type="match status" value="2"/>
</dbReference>
<dbReference type="Pfam" id="PF00425">
    <property type="entry name" value="Chorismate_bind"/>
    <property type="match status" value="1"/>
</dbReference>
<evidence type="ECO:0000259" key="17">
    <source>
        <dbReference type="Pfam" id="PF04715"/>
    </source>
</evidence>
<feature type="domain" description="Anthranilate synthase component I N-terminal" evidence="17">
    <location>
        <begin position="28"/>
        <end position="67"/>
    </location>
</feature>
<evidence type="ECO:0000256" key="3">
    <source>
        <dbReference type="ARBA" id="ARBA00009562"/>
    </source>
</evidence>
<keyword evidence="8 15" id="KW-0479">Metal-binding</keyword>
<comment type="catalytic activity">
    <reaction evidence="14 15">
        <text>chorismate + L-glutamine = anthranilate + pyruvate + L-glutamate + H(+)</text>
        <dbReference type="Rhea" id="RHEA:21732"/>
        <dbReference type="ChEBI" id="CHEBI:15361"/>
        <dbReference type="ChEBI" id="CHEBI:15378"/>
        <dbReference type="ChEBI" id="CHEBI:16567"/>
        <dbReference type="ChEBI" id="CHEBI:29748"/>
        <dbReference type="ChEBI" id="CHEBI:29985"/>
        <dbReference type="ChEBI" id="CHEBI:58359"/>
        <dbReference type="EC" id="4.1.3.27"/>
    </reaction>
</comment>
<evidence type="ECO:0000313" key="19">
    <source>
        <dbReference type="Proteomes" id="UP000051861"/>
    </source>
</evidence>
<evidence type="ECO:0000256" key="15">
    <source>
        <dbReference type="RuleBase" id="RU364045"/>
    </source>
</evidence>
<dbReference type="GO" id="GO:0000162">
    <property type="term" value="P:L-tryptophan biosynthetic process"/>
    <property type="evidence" value="ECO:0007669"/>
    <property type="project" value="UniProtKB-UniPathway"/>
</dbReference>
<evidence type="ECO:0000256" key="9">
    <source>
        <dbReference type="ARBA" id="ARBA00022822"/>
    </source>
</evidence>
<evidence type="ECO:0000256" key="14">
    <source>
        <dbReference type="ARBA" id="ARBA00047683"/>
    </source>
</evidence>
<dbReference type="NCBIfam" id="TIGR00564">
    <property type="entry name" value="trpE_most"/>
    <property type="match status" value="1"/>
</dbReference>
<keyword evidence="10 15" id="KW-0460">Magnesium</keyword>
<evidence type="ECO:0000256" key="8">
    <source>
        <dbReference type="ARBA" id="ARBA00022723"/>
    </source>
</evidence>
<keyword evidence="7 15" id="KW-0028">Amino-acid biosynthesis</keyword>
<dbReference type="Proteomes" id="UP000051861">
    <property type="component" value="Unassembled WGS sequence"/>
</dbReference>
<evidence type="ECO:0000256" key="5">
    <source>
        <dbReference type="ARBA" id="ARBA00012266"/>
    </source>
</evidence>
<comment type="subunit">
    <text evidence="4 15">Heterotetramer consisting of two non-identical subunits: a beta subunit (TrpG) and a large alpha subunit (TrpE).</text>
</comment>
<dbReference type="PATRIC" id="fig|1703775.3.peg.484"/>
<gene>
    <name evidence="15" type="primary">trpE</name>
    <name evidence="18" type="ORF">AMJ44_09805</name>
</gene>
<evidence type="ECO:0000256" key="1">
    <source>
        <dbReference type="ARBA" id="ARBA00001946"/>
    </source>
</evidence>
<evidence type="ECO:0000256" key="11">
    <source>
        <dbReference type="ARBA" id="ARBA00023141"/>
    </source>
</evidence>
<keyword evidence="11 15" id="KW-0057">Aromatic amino acid biosynthesis</keyword>
<dbReference type="InterPro" id="IPR006805">
    <property type="entry name" value="Anth_synth_I_N"/>
</dbReference>
<protein>
    <recommendedName>
        <fullName evidence="6 15">Anthranilate synthase component 1</fullName>
        <ecNumber evidence="5 15">4.1.3.27</ecNumber>
    </recommendedName>
</protein>
<evidence type="ECO:0000259" key="16">
    <source>
        <dbReference type="Pfam" id="PF00425"/>
    </source>
</evidence>
<evidence type="ECO:0000256" key="2">
    <source>
        <dbReference type="ARBA" id="ARBA00004873"/>
    </source>
</evidence>
<keyword evidence="9 15" id="KW-0822">Tryptophan biosynthesis</keyword>
<organism evidence="18 19">
    <name type="scientific">candidate division WOR-1 bacterium DG_54_3</name>
    <dbReference type="NCBI Taxonomy" id="1703775"/>
    <lineage>
        <taxon>Bacteria</taxon>
        <taxon>Bacillati</taxon>
        <taxon>Saganbacteria</taxon>
    </lineage>
</organism>
<reference evidence="18 19" key="1">
    <citation type="journal article" date="2015" name="Microbiome">
        <title>Genomic resolution of linkages in carbon, nitrogen, and sulfur cycling among widespread estuary sediment bacteria.</title>
        <authorList>
            <person name="Baker B.J."/>
            <person name="Lazar C.S."/>
            <person name="Teske A.P."/>
            <person name="Dick G.J."/>
        </authorList>
    </citation>
    <scope>NUCLEOTIDE SEQUENCE [LARGE SCALE GENOMIC DNA]</scope>
    <source>
        <strain evidence="18">DG_54_3</strain>
    </source>
</reference>
<comment type="caution">
    <text evidence="18">The sequence shown here is derived from an EMBL/GenBank/DDBJ whole genome shotgun (WGS) entry which is preliminary data.</text>
</comment>
<dbReference type="PRINTS" id="PR00095">
    <property type="entry name" value="ANTSNTHASEI"/>
</dbReference>
<dbReference type="GO" id="GO:0004049">
    <property type="term" value="F:anthranilate synthase activity"/>
    <property type="evidence" value="ECO:0007669"/>
    <property type="project" value="UniProtKB-EC"/>
</dbReference>
<dbReference type="PANTHER" id="PTHR11236">
    <property type="entry name" value="AMINOBENZOATE/ANTHRANILATE SYNTHASE"/>
    <property type="match status" value="1"/>
</dbReference>
<dbReference type="EC" id="4.1.3.27" evidence="5 15"/>
<dbReference type="UniPathway" id="UPA00035">
    <property type="reaction ID" value="UER00040"/>
</dbReference>
<evidence type="ECO:0000256" key="4">
    <source>
        <dbReference type="ARBA" id="ARBA00011575"/>
    </source>
</evidence>
<dbReference type="InterPro" id="IPR005801">
    <property type="entry name" value="ADC_synthase"/>
</dbReference>
<proteinExistence type="inferred from homology"/>
<comment type="function">
    <text evidence="13 15">Part of a heterotetrameric complex that catalyzes the two-step biosynthesis of anthranilate, an intermediate in the biosynthesis of L-tryptophan. In the first step, the glutamine-binding beta subunit (TrpG) of anthranilate synthase (AS) provides the glutamine amidotransferase activity which generates ammonia as a substrate that, along with chorismate, is used in the second step, catalyzed by the large alpha subunit of AS (TrpE) to produce anthranilate. In the absence of TrpG, TrpE can synthesize anthranilate directly from chorismate and high concentrations of ammonia.</text>
</comment>
<dbReference type="Gene3D" id="3.60.120.10">
    <property type="entry name" value="Anthranilate synthase"/>
    <property type="match status" value="1"/>
</dbReference>
<evidence type="ECO:0000256" key="6">
    <source>
        <dbReference type="ARBA" id="ARBA00020653"/>
    </source>
</evidence>
<evidence type="ECO:0000256" key="13">
    <source>
        <dbReference type="ARBA" id="ARBA00025634"/>
    </source>
</evidence>
<dbReference type="InterPro" id="IPR015890">
    <property type="entry name" value="Chorismate_C"/>
</dbReference>
<feature type="domain" description="Chorismate-utilising enzyme C-terminal" evidence="16">
    <location>
        <begin position="204"/>
        <end position="457"/>
    </location>
</feature>
<sequence length="469" mass="52716">MYYPDKQEFVKLSKKGNLIPVYKEIVADMETPVSAYKKIEGDYSFLLESVEGGEKIARYSFLGTCSRQAVLSPKSFFEIKPVLAKFKPVPIPGLPRFHGGLVGYLGYDVVREFESVSDKNPDDLELPKMIFLVTDTILAFDHIKHKILIISNASIKNNPEAAYEEAVRKIEALDKKLRKPIKLEELETKAAPKTELEIKSNMSKEQFEKMVLAAKEYVKAGDIIQVVLSQRFETPFKKDPFDVYRVLRIINPSPYMFYLKFGGLKLVGSSPEVMVRLEGREAVIRPIAGTRPRGKSEAEDEELQRELLASEKERAEHLMLVDLARNDLGRVCEYGSIETSELMAIEKYSHVMHIVSNVRGRMKKDKDAFNLIQASFPAGTVSGAPKIRAMEIIDELENVKRGPYAGAVGYFDFMGNLDTGIIIRTILMSEGRAYVQAGAGIVADSIPEQEYNETVNKAKGMLRAIELAQ</sequence>
<keyword evidence="12 15" id="KW-0456">Lyase</keyword>
<dbReference type="SUPFAM" id="SSF56322">
    <property type="entry name" value="ADC synthase"/>
    <property type="match status" value="1"/>
</dbReference>
<feature type="domain" description="Anthranilate synthase component I N-terminal" evidence="17">
    <location>
        <begin position="76"/>
        <end position="148"/>
    </location>
</feature>
<evidence type="ECO:0000256" key="7">
    <source>
        <dbReference type="ARBA" id="ARBA00022605"/>
    </source>
</evidence>
<dbReference type="EMBL" id="LIZX01000108">
    <property type="protein sequence ID" value="KPJ65620.1"/>
    <property type="molecule type" value="Genomic_DNA"/>
</dbReference>
<comment type="cofactor">
    <cofactor evidence="1 15">
        <name>Mg(2+)</name>
        <dbReference type="ChEBI" id="CHEBI:18420"/>
    </cofactor>
</comment>
<dbReference type="InterPro" id="IPR019999">
    <property type="entry name" value="Anth_synth_I-like"/>
</dbReference>